<dbReference type="GO" id="GO:0005886">
    <property type="term" value="C:plasma membrane"/>
    <property type="evidence" value="ECO:0007669"/>
    <property type="project" value="UniProtKB-SubCell"/>
</dbReference>
<keyword evidence="5 6" id="KW-0472">Membrane</keyword>
<comment type="caution">
    <text evidence="9">The sequence shown here is derived from an EMBL/GenBank/DDBJ whole genome shotgun (WGS) entry which is preliminary data.</text>
</comment>
<evidence type="ECO:0000256" key="1">
    <source>
        <dbReference type="ARBA" id="ARBA00004651"/>
    </source>
</evidence>
<evidence type="ECO:0000313" key="9">
    <source>
        <dbReference type="EMBL" id="OCC14679.1"/>
    </source>
</evidence>
<dbReference type="Proteomes" id="UP000093080">
    <property type="component" value="Unassembled WGS sequence"/>
</dbReference>
<sequence length="309" mass="35254">MEKEKQNKNVEPQPVYLAPFPPQAFEEDEIDLIELFKVLLKRKYIIFSFTIFAAVLSVIITLLMPNIYQSDAVIIPRGESKGPNLGALGGIGGMVASELGIGGGGSIEEMQSILKSKRLIMGLIKEKNLLPRLFPDGWDEKIKQWKDPEKAPTLQDGYNAIIGILHLNYDKKLGTLKVAIQHEDPVFAKQLVEWLIQELSETLRQRTLDDSRENIKFFQKEIKKTSDPLLKEKLYASLAKEIERRTFAMAQKYYGFQVLDPPIVPDKNKKVKPKRAMICTVSTISAFFISIFFVFFLEYIENARAKLKE</sequence>
<evidence type="ECO:0000256" key="3">
    <source>
        <dbReference type="ARBA" id="ARBA00022692"/>
    </source>
</evidence>
<feature type="transmembrane region" description="Helical" evidence="6">
    <location>
        <begin position="85"/>
        <end position="107"/>
    </location>
</feature>
<dbReference type="RefSeq" id="WP_067619688.1">
    <property type="nucleotide sequence ID" value="NZ_MAGO01000010.1"/>
</dbReference>
<evidence type="ECO:0000256" key="5">
    <source>
        <dbReference type="ARBA" id="ARBA00023136"/>
    </source>
</evidence>
<dbReference type="PANTHER" id="PTHR32309:SF13">
    <property type="entry name" value="FERRIC ENTEROBACTIN TRANSPORT PROTEIN FEPE"/>
    <property type="match status" value="1"/>
</dbReference>
<dbReference type="InterPro" id="IPR003856">
    <property type="entry name" value="LPS_length_determ_N"/>
</dbReference>
<proteinExistence type="predicted"/>
<dbReference type="OrthoDB" id="8884120at2"/>
<dbReference type="AlphaFoldDB" id="A0A1B9F407"/>
<dbReference type="EMBL" id="MAGO01000010">
    <property type="protein sequence ID" value="OCC14679.1"/>
    <property type="molecule type" value="Genomic_DNA"/>
</dbReference>
<dbReference type="Pfam" id="PF13807">
    <property type="entry name" value="GNVR"/>
    <property type="match status" value="1"/>
</dbReference>
<gene>
    <name evidence="9" type="ORF">DBT_1994</name>
</gene>
<evidence type="ECO:0000259" key="8">
    <source>
        <dbReference type="Pfam" id="PF13807"/>
    </source>
</evidence>
<name>A0A1B9F407_9BACT</name>
<keyword evidence="3 6" id="KW-0812">Transmembrane</keyword>
<keyword evidence="4 6" id="KW-1133">Transmembrane helix</keyword>
<feature type="domain" description="Polysaccharide chain length determinant N-terminal" evidence="7">
    <location>
        <begin position="28"/>
        <end position="124"/>
    </location>
</feature>
<evidence type="ECO:0000256" key="6">
    <source>
        <dbReference type="SAM" id="Phobius"/>
    </source>
</evidence>
<dbReference type="PATRIC" id="fig|1156395.6.peg.2013"/>
<feature type="transmembrane region" description="Helical" evidence="6">
    <location>
        <begin position="44"/>
        <end position="65"/>
    </location>
</feature>
<feature type="domain" description="Tyrosine-protein kinase G-rich" evidence="8">
    <location>
        <begin position="221"/>
        <end position="296"/>
    </location>
</feature>
<accession>A0A1B9F407</accession>
<dbReference type="STRING" id="1156395.DBT_1994"/>
<organism evidence="9 10">
    <name type="scientific">Dissulfuribacter thermophilus</name>
    <dbReference type="NCBI Taxonomy" id="1156395"/>
    <lineage>
        <taxon>Bacteria</taxon>
        <taxon>Pseudomonadati</taxon>
        <taxon>Thermodesulfobacteriota</taxon>
        <taxon>Dissulfuribacteria</taxon>
        <taxon>Dissulfuribacterales</taxon>
        <taxon>Dissulfuribacteraceae</taxon>
        <taxon>Dissulfuribacter</taxon>
    </lineage>
</organism>
<dbReference type="PANTHER" id="PTHR32309">
    <property type="entry name" value="TYROSINE-PROTEIN KINASE"/>
    <property type="match status" value="1"/>
</dbReference>
<keyword evidence="10" id="KW-1185">Reference proteome</keyword>
<dbReference type="InterPro" id="IPR032807">
    <property type="entry name" value="GNVR"/>
</dbReference>
<keyword evidence="2" id="KW-1003">Cell membrane</keyword>
<protein>
    <submittedName>
        <fullName evidence="9">Lipopolysaccharide biosynthesis</fullName>
    </submittedName>
</protein>
<dbReference type="Pfam" id="PF02706">
    <property type="entry name" value="Wzz"/>
    <property type="match status" value="1"/>
</dbReference>
<evidence type="ECO:0000256" key="4">
    <source>
        <dbReference type="ARBA" id="ARBA00022989"/>
    </source>
</evidence>
<dbReference type="InterPro" id="IPR050445">
    <property type="entry name" value="Bact_polysacc_biosynth/exp"/>
</dbReference>
<evidence type="ECO:0000256" key="2">
    <source>
        <dbReference type="ARBA" id="ARBA00022475"/>
    </source>
</evidence>
<comment type="subcellular location">
    <subcellularLocation>
        <location evidence="1">Cell membrane</location>
        <topology evidence="1">Multi-pass membrane protein</topology>
    </subcellularLocation>
</comment>
<evidence type="ECO:0000259" key="7">
    <source>
        <dbReference type="Pfam" id="PF02706"/>
    </source>
</evidence>
<reference evidence="9 10" key="1">
    <citation type="submission" date="2016-06" db="EMBL/GenBank/DDBJ databases">
        <title>Respiratory ammonification of nitrate coupled to the oxidation of elemental sulfur in deep-sea autotrophic thermophilic bacteria.</title>
        <authorList>
            <person name="Slobodkina G.B."/>
            <person name="Mardanov A.V."/>
            <person name="Ravin N.V."/>
            <person name="Frolova A.A."/>
            <person name="Viryasiv M.B."/>
            <person name="Chernyh N.A."/>
            <person name="Bonch-Osmolovskaya E.A."/>
            <person name="Slobodkin A.I."/>
        </authorList>
    </citation>
    <scope>NUCLEOTIDE SEQUENCE [LARGE SCALE GENOMIC DNA]</scope>
    <source>
        <strain evidence="9 10">S69</strain>
    </source>
</reference>
<evidence type="ECO:0000313" key="10">
    <source>
        <dbReference type="Proteomes" id="UP000093080"/>
    </source>
</evidence>
<feature type="transmembrane region" description="Helical" evidence="6">
    <location>
        <begin position="276"/>
        <end position="297"/>
    </location>
</feature>
<dbReference type="GO" id="GO:0004713">
    <property type="term" value="F:protein tyrosine kinase activity"/>
    <property type="evidence" value="ECO:0007669"/>
    <property type="project" value="TreeGrafter"/>
</dbReference>